<name>A0ABS3CPB4_9ALTE</name>
<dbReference type="Proteomes" id="UP000663992">
    <property type="component" value="Unassembled WGS sequence"/>
</dbReference>
<evidence type="ECO:0000256" key="2">
    <source>
        <dbReference type="PROSITE-ProRule" id="PRU00110"/>
    </source>
</evidence>
<dbReference type="SUPFAM" id="SSF47226">
    <property type="entry name" value="Histidine-containing phosphotransfer domain, HPT domain"/>
    <property type="match status" value="1"/>
</dbReference>
<keyword evidence="1" id="KW-0902">Two-component regulatory system</keyword>
<evidence type="ECO:0000259" key="3">
    <source>
        <dbReference type="PROSITE" id="PS50894"/>
    </source>
</evidence>
<dbReference type="Gene3D" id="1.20.120.160">
    <property type="entry name" value="HPT domain"/>
    <property type="match status" value="1"/>
</dbReference>
<protein>
    <submittedName>
        <fullName evidence="4">Hpt domain-containing protein</fullName>
    </submittedName>
</protein>
<proteinExistence type="predicted"/>
<gene>
    <name evidence="4" type="ORF">J0A65_03650</name>
</gene>
<keyword evidence="5" id="KW-1185">Reference proteome</keyword>
<dbReference type="EMBL" id="JAFKCS010000002">
    <property type="protein sequence ID" value="MBN7818943.1"/>
    <property type="molecule type" value="Genomic_DNA"/>
</dbReference>
<dbReference type="RefSeq" id="WP_206592766.1">
    <property type="nucleotide sequence ID" value="NZ_JAFKCS010000002.1"/>
</dbReference>
<sequence length="188" mass="20823">MTPYLDTDFALKQVGGDQALLENMFKRFIQQYGQAHTDTQALMASHNWQDARQLVHSIKGVAGNLGMTPLYLAATDLEQLLKQGDPGAERYLPAFVQALDNTLIQLAGLNSTPSPNTQSQPNQLQDANAYEALLASLKRNEFVSPSHLEQWLNALALDSESHSKLRDLICDLEYAQAIQLLEQARDAS</sequence>
<accession>A0ABS3CPB4</accession>
<dbReference type="Pfam" id="PF01627">
    <property type="entry name" value="Hpt"/>
    <property type="match status" value="1"/>
</dbReference>
<evidence type="ECO:0000313" key="5">
    <source>
        <dbReference type="Proteomes" id="UP000663992"/>
    </source>
</evidence>
<keyword evidence="2" id="KW-0597">Phosphoprotein</keyword>
<organism evidence="4 5">
    <name type="scientific">Bowmanella yangjiangensis</name>
    <dbReference type="NCBI Taxonomy" id="2811230"/>
    <lineage>
        <taxon>Bacteria</taxon>
        <taxon>Pseudomonadati</taxon>
        <taxon>Pseudomonadota</taxon>
        <taxon>Gammaproteobacteria</taxon>
        <taxon>Alteromonadales</taxon>
        <taxon>Alteromonadaceae</taxon>
        <taxon>Bowmanella</taxon>
    </lineage>
</organism>
<feature type="domain" description="HPt" evidence="3">
    <location>
        <begin position="17"/>
        <end position="113"/>
    </location>
</feature>
<reference evidence="4 5" key="1">
    <citation type="submission" date="2021-03" db="EMBL/GenBank/DDBJ databases">
        <title>novel species isolated from a fishpond in China.</title>
        <authorList>
            <person name="Lu H."/>
            <person name="Cai Z."/>
        </authorList>
    </citation>
    <scope>NUCLEOTIDE SEQUENCE [LARGE SCALE GENOMIC DNA]</scope>
    <source>
        <strain evidence="4 5">Y57</strain>
    </source>
</reference>
<feature type="modified residue" description="Phosphohistidine" evidence="2">
    <location>
        <position position="56"/>
    </location>
</feature>
<evidence type="ECO:0000256" key="1">
    <source>
        <dbReference type="ARBA" id="ARBA00023012"/>
    </source>
</evidence>
<evidence type="ECO:0000313" key="4">
    <source>
        <dbReference type="EMBL" id="MBN7818943.1"/>
    </source>
</evidence>
<comment type="caution">
    <text evidence="4">The sequence shown here is derived from an EMBL/GenBank/DDBJ whole genome shotgun (WGS) entry which is preliminary data.</text>
</comment>
<dbReference type="InterPro" id="IPR036641">
    <property type="entry name" value="HPT_dom_sf"/>
</dbReference>
<dbReference type="InterPro" id="IPR008207">
    <property type="entry name" value="Sig_transdc_His_kin_Hpt_dom"/>
</dbReference>
<dbReference type="PROSITE" id="PS50894">
    <property type="entry name" value="HPT"/>
    <property type="match status" value="1"/>
</dbReference>